<keyword evidence="1" id="KW-0472">Membrane</keyword>
<keyword evidence="3" id="KW-1185">Reference proteome</keyword>
<evidence type="ECO:0000313" key="3">
    <source>
        <dbReference type="Proteomes" id="UP000679779"/>
    </source>
</evidence>
<dbReference type="EMBL" id="BORQ01000002">
    <property type="protein sequence ID" value="GIO31291.1"/>
    <property type="molecule type" value="Genomic_DNA"/>
</dbReference>
<comment type="caution">
    <text evidence="2">The sequence shown here is derived from an EMBL/GenBank/DDBJ whole genome shotgun (WGS) entry which is preliminary data.</text>
</comment>
<protein>
    <submittedName>
        <fullName evidence="2">Uncharacterized protein</fullName>
    </submittedName>
</protein>
<feature type="transmembrane region" description="Helical" evidence="1">
    <location>
        <begin position="33"/>
        <end position="55"/>
    </location>
</feature>
<name>A0A919XFM4_9BACL</name>
<feature type="transmembrane region" description="Helical" evidence="1">
    <location>
        <begin position="61"/>
        <end position="84"/>
    </location>
</feature>
<organism evidence="2 3">
    <name type="scientific">Paenibacillus albilobatus</name>
    <dbReference type="NCBI Taxonomy" id="2716884"/>
    <lineage>
        <taxon>Bacteria</taxon>
        <taxon>Bacillati</taxon>
        <taxon>Bacillota</taxon>
        <taxon>Bacilli</taxon>
        <taxon>Bacillales</taxon>
        <taxon>Paenibacillaceae</taxon>
        <taxon>Paenibacillus</taxon>
    </lineage>
</organism>
<accession>A0A919XFM4</accession>
<keyword evidence="1" id="KW-0812">Transmembrane</keyword>
<dbReference type="AlphaFoldDB" id="A0A919XFM4"/>
<keyword evidence="1" id="KW-1133">Transmembrane helix</keyword>
<dbReference type="RefSeq" id="WP_160044772.1">
    <property type="nucleotide sequence ID" value="NZ_BORQ01000002.1"/>
</dbReference>
<sequence>MIKTARVPLTALVSVLDPSSPDGRTWYKKKRNLLRMALIVFCLIGMLVVFFKYGGDERKHLWIGIGGYSGVLFFFSFIPTYVFYRIRRRRAGMTKADLGFMAFLVLLSLYPLIMLGMVTADIVQGPIIKVIHVEDKWNPKRGGDMVRTSEGTQYEIADPKIDIREGGTYRVKVLKHSKLILEAKKQR</sequence>
<proteinExistence type="predicted"/>
<dbReference type="Proteomes" id="UP000679779">
    <property type="component" value="Unassembled WGS sequence"/>
</dbReference>
<reference evidence="2" key="1">
    <citation type="submission" date="2021-03" db="EMBL/GenBank/DDBJ databases">
        <title>Antimicrobial resistance genes in bacteria isolated from Japanese honey, and their potential for conferring macrolide and lincosamide resistance in the American foulbrood pathogen Paenibacillus larvae.</title>
        <authorList>
            <person name="Okamoto M."/>
            <person name="Kumagai M."/>
            <person name="Kanamori H."/>
            <person name="Takamatsu D."/>
        </authorList>
    </citation>
    <scope>NUCLEOTIDE SEQUENCE</scope>
    <source>
        <strain evidence="2">J2TS6</strain>
    </source>
</reference>
<evidence type="ECO:0000256" key="1">
    <source>
        <dbReference type="SAM" id="Phobius"/>
    </source>
</evidence>
<gene>
    <name evidence="2" type="ORF">J2TS6_24320</name>
</gene>
<feature type="transmembrane region" description="Helical" evidence="1">
    <location>
        <begin position="96"/>
        <end position="118"/>
    </location>
</feature>
<evidence type="ECO:0000313" key="2">
    <source>
        <dbReference type="EMBL" id="GIO31291.1"/>
    </source>
</evidence>